<reference evidence="3" key="1">
    <citation type="submission" date="2021-12" db="EMBL/GenBank/DDBJ databases">
        <authorList>
            <person name="King R."/>
        </authorList>
    </citation>
    <scope>NUCLEOTIDE SEQUENCE</scope>
</reference>
<accession>A0A9P0AJP8</accession>
<gene>
    <name evidence="3" type="ORF">BEMITA_LOCUS11434</name>
</gene>
<dbReference type="GO" id="GO:0051018">
    <property type="term" value="F:protein kinase A binding"/>
    <property type="evidence" value="ECO:0007669"/>
    <property type="project" value="TreeGrafter"/>
</dbReference>
<dbReference type="Pfam" id="PF05303">
    <property type="entry name" value="GSKIP_dom"/>
    <property type="match status" value="1"/>
</dbReference>
<keyword evidence="4" id="KW-1185">Reference proteome</keyword>
<evidence type="ECO:0000313" key="3">
    <source>
        <dbReference type="EMBL" id="CAH0392979.1"/>
    </source>
</evidence>
<dbReference type="PANTHER" id="PTHR12490">
    <property type="entry name" value="GSK3B-INTERACTING PROTEIN"/>
    <property type="match status" value="1"/>
</dbReference>
<dbReference type="Proteomes" id="UP001152759">
    <property type="component" value="Chromosome 7"/>
</dbReference>
<organism evidence="3 4">
    <name type="scientific">Bemisia tabaci</name>
    <name type="common">Sweetpotato whitefly</name>
    <name type="synonym">Aleurodes tabaci</name>
    <dbReference type="NCBI Taxonomy" id="7038"/>
    <lineage>
        <taxon>Eukaryota</taxon>
        <taxon>Metazoa</taxon>
        <taxon>Ecdysozoa</taxon>
        <taxon>Arthropoda</taxon>
        <taxon>Hexapoda</taxon>
        <taxon>Insecta</taxon>
        <taxon>Pterygota</taxon>
        <taxon>Neoptera</taxon>
        <taxon>Paraneoptera</taxon>
        <taxon>Hemiptera</taxon>
        <taxon>Sternorrhyncha</taxon>
        <taxon>Aleyrodoidea</taxon>
        <taxon>Aleyrodidae</taxon>
        <taxon>Aleyrodinae</taxon>
        <taxon>Bemisia</taxon>
    </lineage>
</organism>
<dbReference type="InterPro" id="IPR037395">
    <property type="entry name" value="GSKIP"/>
</dbReference>
<protein>
    <recommendedName>
        <fullName evidence="2">GSKIP domain-containing protein</fullName>
    </recommendedName>
</protein>
<dbReference type="EMBL" id="OU963868">
    <property type="protein sequence ID" value="CAH0392979.1"/>
    <property type="molecule type" value="Genomic_DNA"/>
</dbReference>
<evidence type="ECO:0000259" key="2">
    <source>
        <dbReference type="Pfam" id="PF05303"/>
    </source>
</evidence>
<dbReference type="InterPro" id="IPR007967">
    <property type="entry name" value="GSKIP_dom"/>
</dbReference>
<evidence type="ECO:0000256" key="1">
    <source>
        <dbReference type="ARBA" id="ARBA00009571"/>
    </source>
</evidence>
<dbReference type="PANTHER" id="PTHR12490:SF4">
    <property type="entry name" value="GSK3B-INTERACTING PROTEIN"/>
    <property type="match status" value="1"/>
</dbReference>
<dbReference type="SUPFAM" id="SSF103107">
    <property type="entry name" value="Hypothetical protein c14orf129, hspc210"/>
    <property type="match status" value="1"/>
</dbReference>
<dbReference type="AlphaFoldDB" id="A0A9P0AJP8"/>
<dbReference type="InterPro" id="IPR023231">
    <property type="entry name" value="GSKIP_dom_sf"/>
</dbReference>
<dbReference type="GO" id="GO:0060828">
    <property type="term" value="P:regulation of canonical Wnt signaling pathway"/>
    <property type="evidence" value="ECO:0007669"/>
    <property type="project" value="InterPro"/>
</dbReference>
<comment type="similarity">
    <text evidence="1">Belongs to the GSKIP family.</text>
</comment>
<dbReference type="GO" id="GO:0019207">
    <property type="term" value="F:kinase regulator activity"/>
    <property type="evidence" value="ECO:0007669"/>
    <property type="project" value="TreeGrafter"/>
</dbReference>
<dbReference type="Gene3D" id="3.30.2280.10">
    <property type="entry name" value="Hypothetical protein (hspc210)"/>
    <property type="match status" value="1"/>
</dbReference>
<sequence>MLYRQSELSKKIKWSLRTTEINPSTQYLALLLISNLCFHSCFYFFPGECYALGEMEEPMDWPSEGKYVINEVKDFVRDIAISSLESEHNDKVYLNATTAEGDSYCIELCQLGFRVVSKQFDTISPEVSEESQWYDTPYALFNSLSPMFNKLFSQKLAEKLQNLQRENGDGTESD</sequence>
<proteinExistence type="inferred from homology"/>
<evidence type="ECO:0000313" key="4">
    <source>
        <dbReference type="Proteomes" id="UP001152759"/>
    </source>
</evidence>
<name>A0A9P0AJP8_BEMTA</name>
<dbReference type="GO" id="GO:0005737">
    <property type="term" value="C:cytoplasm"/>
    <property type="evidence" value="ECO:0007669"/>
    <property type="project" value="TreeGrafter"/>
</dbReference>
<feature type="domain" description="GSKIP" evidence="2">
    <location>
        <begin position="64"/>
        <end position="163"/>
    </location>
</feature>